<dbReference type="PIRSF" id="PIRSF005578">
    <property type="entry name" value="TlyA"/>
    <property type="match status" value="1"/>
</dbReference>
<dbReference type="InterPro" id="IPR047048">
    <property type="entry name" value="TlyA"/>
</dbReference>
<dbReference type="EC" id="2.1.1.227" evidence="5"/>
<dbReference type="Proteomes" id="UP001232973">
    <property type="component" value="Unassembled WGS sequence"/>
</dbReference>
<evidence type="ECO:0000256" key="2">
    <source>
        <dbReference type="ARBA" id="ARBA00029460"/>
    </source>
</evidence>
<proteinExistence type="inferred from homology"/>
<keyword evidence="1 3" id="KW-0694">RNA-binding</keyword>
<keyword evidence="6" id="KW-1185">Reference proteome</keyword>
<dbReference type="PROSITE" id="PS50889">
    <property type="entry name" value="S4"/>
    <property type="match status" value="1"/>
</dbReference>
<dbReference type="GO" id="GO:0032259">
    <property type="term" value="P:methylation"/>
    <property type="evidence" value="ECO:0007669"/>
    <property type="project" value="UniProtKB-KW"/>
</dbReference>
<keyword evidence="5" id="KW-0489">Methyltransferase</keyword>
<sequence>MRLDVLLVERGLFPSREAAKRAIMAGLVRREGDVLDKPGTFVRPDAVVEVAQPEHAFVSRGGLKLERALARFGVSADQRVVVDVGASTGGFTDCVLRHGAKHVYAVDVGYGQLDWKLRNDPRVTVMERTNFRHVDAALFSPPPSLAVMDVSFISTRLLLPKLQEILQPPGDIISLIKPQFEAGRGKVGKGGIVRDPQVHTDVICQLLSFLPTVGLECAGLDYSPVAGGDGNIEFLGWWRPARTTDAEAVEAWRDRAVQVVREAWLEIRGEEVVPLRK</sequence>
<name>A0ABT9XF53_9BACL</name>
<dbReference type="CDD" id="cd00165">
    <property type="entry name" value="S4"/>
    <property type="match status" value="1"/>
</dbReference>
<dbReference type="SUPFAM" id="SSF53335">
    <property type="entry name" value="S-adenosyl-L-methionine-dependent methyltransferases"/>
    <property type="match status" value="1"/>
</dbReference>
<accession>A0ABT9XF53</accession>
<dbReference type="Pfam" id="PF01728">
    <property type="entry name" value="FtsJ"/>
    <property type="match status" value="1"/>
</dbReference>
<dbReference type="SUPFAM" id="SSF55174">
    <property type="entry name" value="Alpha-L RNA-binding motif"/>
    <property type="match status" value="1"/>
</dbReference>
<feature type="domain" description="RNA-binding S4" evidence="4">
    <location>
        <begin position="1"/>
        <end position="64"/>
    </location>
</feature>
<dbReference type="PANTHER" id="PTHR32319">
    <property type="entry name" value="BACTERIAL HEMOLYSIN-LIKE PROTEIN"/>
    <property type="match status" value="1"/>
</dbReference>
<dbReference type="Pfam" id="PF01479">
    <property type="entry name" value="S4"/>
    <property type="match status" value="1"/>
</dbReference>
<dbReference type="EC" id="2.1.1.226" evidence="5"/>
<reference evidence="5 6" key="1">
    <citation type="submission" date="2023-07" db="EMBL/GenBank/DDBJ databases">
        <title>Genomic Encyclopedia of Type Strains, Phase IV (KMG-IV): sequencing the most valuable type-strain genomes for metagenomic binning, comparative biology and taxonomic classification.</title>
        <authorList>
            <person name="Goeker M."/>
        </authorList>
    </citation>
    <scope>NUCLEOTIDE SEQUENCE [LARGE SCALE GENOMIC DNA]</scope>
    <source>
        <strain evidence="5 6">DSM 4006</strain>
    </source>
</reference>
<dbReference type="InterPro" id="IPR004538">
    <property type="entry name" value="Hemolysin_A/TlyA"/>
</dbReference>
<dbReference type="InterPro" id="IPR029063">
    <property type="entry name" value="SAM-dependent_MTases_sf"/>
</dbReference>
<dbReference type="PANTHER" id="PTHR32319:SF0">
    <property type="entry name" value="BACTERIAL HEMOLYSIN-LIKE PROTEIN"/>
    <property type="match status" value="1"/>
</dbReference>
<dbReference type="Gene3D" id="3.40.50.150">
    <property type="entry name" value="Vaccinia Virus protein VP39"/>
    <property type="match status" value="1"/>
</dbReference>
<dbReference type="SMART" id="SM00363">
    <property type="entry name" value="S4"/>
    <property type="match status" value="1"/>
</dbReference>
<comment type="caution">
    <text evidence="5">The sequence shown here is derived from an EMBL/GenBank/DDBJ whole genome shotgun (WGS) entry which is preliminary data.</text>
</comment>
<evidence type="ECO:0000313" key="5">
    <source>
        <dbReference type="EMBL" id="MDQ0188371.1"/>
    </source>
</evidence>
<dbReference type="CDD" id="cd02440">
    <property type="entry name" value="AdoMet_MTases"/>
    <property type="match status" value="1"/>
</dbReference>
<evidence type="ECO:0000256" key="3">
    <source>
        <dbReference type="PROSITE-ProRule" id="PRU00182"/>
    </source>
</evidence>
<dbReference type="InterPro" id="IPR036986">
    <property type="entry name" value="S4_RNA-bd_sf"/>
</dbReference>
<evidence type="ECO:0000259" key="4">
    <source>
        <dbReference type="SMART" id="SM00363"/>
    </source>
</evidence>
<dbReference type="RefSeq" id="WP_274455777.1">
    <property type="nucleotide sequence ID" value="NZ_CP067097.1"/>
</dbReference>
<organism evidence="5 6">
    <name type="scientific">Alicyclobacillus cycloheptanicus</name>
    <dbReference type="NCBI Taxonomy" id="1457"/>
    <lineage>
        <taxon>Bacteria</taxon>
        <taxon>Bacillati</taxon>
        <taxon>Bacillota</taxon>
        <taxon>Bacilli</taxon>
        <taxon>Bacillales</taxon>
        <taxon>Alicyclobacillaceae</taxon>
        <taxon>Alicyclobacillus</taxon>
    </lineage>
</organism>
<dbReference type="GO" id="GO:0008168">
    <property type="term" value="F:methyltransferase activity"/>
    <property type="evidence" value="ECO:0007669"/>
    <property type="project" value="UniProtKB-KW"/>
</dbReference>
<evidence type="ECO:0000256" key="1">
    <source>
        <dbReference type="ARBA" id="ARBA00022884"/>
    </source>
</evidence>
<dbReference type="InterPro" id="IPR002942">
    <property type="entry name" value="S4_RNA-bd"/>
</dbReference>
<gene>
    <name evidence="5" type="ORF">J2S03_000175</name>
</gene>
<protein>
    <submittedName>
        <fullName evidence="5">23S rRNA (Cytidine1920-2'-O)/16S rRNA (Cytidine1409-2'-O)-methyltransferase</fullName>
        <ecNumber evidence="5">2.1.1.226</ecNumber>
        <ecNumber evidence="5">2.1.1.227</ecNumber>
    </submittedName>
</protein>
<evidence type="ECO:0000313" key="6">
    <source>
        <dbReference type="Proteomes" id="UP001232973"/>
    </source>
</evidence>
<comment type="similarity">
    <text evidence="2">Belongs to the TlyA family.</text>
</comment>
<dbReference type="Gene3D" id="3.10.290.10">
    <property type="entry name" value="RNA-binding S4 domain"/>
    <property type="match status" value="1"/>
</dbReference>
<dbReference type="InterPro" id="IPR002877">
    <property type="entry name" value="RNA_MeTrfase_FtsJ_dom"/>
</dbReference>
<dbReference type="EMBL" id="JAUSTP010000001">
    <property type="protein sequence ID" value="MDQ0188371.1"/>
    <property type="molecule type" value="Genomic_DNA"/>
</dbReference>
<keyword evidence="5" id="KW-0808">Transferase</keyword>
<dbReference type="NCBIfam" id="TIGR00478">
    <property type="entry name" value="tly"/>
    <property type="match status" value="1"/>
</dbReference>